<reference evidence="2" key="2">
    <citation type="submission" date="2021-04" db="EMBL/GenBank/DDBJ databases">
        <authorList>
            <person name="Gilroy R."/>
        </authorList>
    </citation>
    <scope>NUCLEOTIDE SEQUENCE</scope>
    <source>
        <strain evidence="2">CHK195-6426</strain>
    </source>
</reference>
<feature type="transmembrane region" description="Helical" evidence="1">
    <location>
        <begin position="235"/>
        <end position="258"/>
    </location>
</feature>
<keyword evidence="1" id="KW-0472">Membrane</keyword>
<dbReference type="PANTHER" id="PTHR38454">
    <property type="entry name" value="INTEGRAL MEMBRANE PROTEIN-RELATED"/>
    <property type="match status" value="1"/>
</dbReference>
<feature type="transmembrane region" description="Helical" evidence="1">
    <location>
        <begin position="412"/>
        <end position="431"/>
    </location>
</feature>
<keyword evidence="1" id="KW-0812">Transmembrane</keyword>
<dbReference type="PANTHER" id="PTHR38454:SF1">
    <property type="entry name" value="INTEGRAL MEMBRANE PROTEIN"/>
    <property type="match status" value="1"/>
</dbReference>
<feature type="transmembrane region" description="Helical" evidence="1">
    <location>
        <begin position="113"/>
        <end position="133"/>
    </location>
</feature>
<evidence type="ECO:0000313" key="3">
    <source>
        <dbReference type="Proteomes" id="UP000824265"/>
    </source>
</evidence>
<dbReference type="EMBL" id="DXGH01000028">
    <property type="protein sequence ID" value="HIW80920.1"/>
    <property type="molecule type" value="Genomic_DNA"/>
</dbReference>
<dbReference type="InterPro" id="IPR018580">
    <property type="entry name" value="Uncharacterised_YfhO"/>
</dbReference>
<accession>A0A9D1R4N7</accession>
<comment type="caution">
    <text evidence="2">The sequence shown here is derived from an EMBL/GenBank/DDBJ whole genome shotgun (WGS) entry which is preliminary data.</text>
</comment>
<feature type="transmembrane region" description="Helical" evidence="1">
    <location>
        <begin position="298"/>
        <end position="316"/>
    </location>
</feature>
<feature type="transmembrane region" description="Helical" evidence="1">
    <location>
        <begin position="443"/>
        <end position="461"/>
    </location>
</feature>
<keyword evidence="1" id="KW-1133">Transmembrane helix</keyword>
<dbReference type="AlphaFoldDB" id="A0A9D1R4N7"/>
<evidence type="ECO:0000256" key="1">
    <source>
        <dbReference type="SAM" id="Phobius"/>
    </source>
</evidence>
<evidence type="ECO:0000313" key="2">
    <source>
        <dbReference type="EMBL" id="HIW80920.1"/>
    </source>
</evidence>
<organism evidence="2 3">
    <name type="scientific">Candidatus Acetatifactor stercoripullorum</name>
    <dbReference type="NCBI Taxonomy" id="2838414"/>
    <lineage>
        <taxon>Bacteria</taxon>
        <taxon>Bacillati</taxon>
        <taxon>Bacillota</taxon>
        <taxon>Clostridia</taxon>
        <taxon>Lachnospirales</taxon>
        <taxon>Lachnospiraceae</taxon>
        <taxon>Acetatifactor</taxon>
    </lineage>
</organism>
<gene>
    <name evidence="2" type="ORF">H9742_05220</name>
</gene>
<reference evidence="2" key="1">
    <citation type="journal article" date="2021" name="PeerJ">
        <title>Extensive microbial diversity within the chicken gut microbiome revealed by metagenomics and culture.</title>
        <authorList>
            <person name="Gilroy R."/>
            <person name="Ravi A."/>
            <person name="Getino M."/>
            <person name="Pursley I."/>
            <person name="Horton D.L."/>
            <person name="Alikhan N.F."/>
            <person name="Baker D."/>
            <person name="Gharbi K."/>
            <person name="Hall N."/>
            <person name="Watson M."/>
            <person name="Adriaenssens E.M."/>
            <person name="Foster-Nyarko E."/>
            <person name="Jarju S."/>
            <person name="Secka A."/>
            <person name="Antonio M."/>
            <person name="Oren A."/>
            <person name="Chaudhuri R.R."/>
            <person name="La Ragione R."/>
            <person name="Hildebrand F."/>
            <person name="Pallen M.J."/>
        </authorList>
    </citation>
    <scope>NUCLEOTIDE SEQUENCE</scope>
    <source>
        <strain evidence="2">CHK195-6426</strain>
    </source>
</reference>
<feature type="transmembrane region" description="Helical" evidence="1">
    <location>
        <begin position="142"/>
        <end position="162"/>
    </location>
</feature>
<protein>
    <submittedName>
        <fullName evidence="2">YfhO family protein</fullName>
    </submittedName>
</protein>
<feature type="transmembrane region" description="Helical" evidence="1">
    <location>
        <begin position="204"/>
        <end position="223"/>
    </location>
</feature>
<dbReference type="Pfam" id="PF09586">
    <property type="entry name" value="YfhO"/>
    <property type="match status" value="2"/>
</dbReference>
<name>A0A9D1R4N7_9FIRM</name>
<dbReference type="Proteomes" id="UP000824265">
    <property type="component" value="Unassembled WGS sequence"/>
</dbReference>
<feature type="transmembrane region" description="Helical" evidence="1">
    <location>
        <begin position="805"/>
        <end position="827"/>
    </location>
</feature>
<proteinExistence type="predicted"/>
<feature type="transmembrane region" description="Helical" evidence="1">
    <location>
        <begin position="20"/>
        <end position="41"/>
    </location>
</feature>
<sequence>MKGIMKYLYRDEKTRNAAALTLSFVLPVTVMLCLFVIRGIFPFGDRSFLFSDMYHQYMPFFSEFLHKIKAGEGLSYSFNVGIGSNFLALYVYYLASPLNWLAFLFPEAYLMEFMSYLVVVKIGLCGLTSFWYLQKHFQTKDWGVLLFSCFYAMSGFVAAYNWNIMWLDCIVLLPLIVLGLEKLVKEGKCTLYCVSLALSIFTNFYISIMICIFLVLYFLALLLTEKRSWKIIGNFVLYSLLAGGMAAILLVPEVYALLETDFGDMNFPDTLTSYFSVLDMLARHCMCVTTERGLEHWPNLYCGVAVFMLLPMYALNQRISIRKRFANLALAGIFLLSFSTNMLDFIWHGMNYPDSLPARQSFIYILLVLTMCYEAYKRVDEIEEKQILYGYLAAAAFLLCCEKFIDSEDFDIGIEILTLTFVTIYAVLLYLHRTRKSFLWKQILAFAALVTVIAESSINMASTSLGTTGRTAYLGQQADYRALYQWTRQQEEGFYRLEKFSRKTKNDGTLAGYPTASVFSSTMNSYVMDLYKRLGMRHSKVYYSFDGATLFSSALLNVKYMFGESEKFENEAFSLAEQSGDIFLYECTYTLPFGYVAPSGYDLPEGFSGDGIRLQNQMVKDLGIEEDLFTEADTEASGDNVRITAKESGIYYAMLTAFGTSKAELIGGSLETHTFSDLKDGSILYLGYLQEGDSVTLTNRDDEDESPKISAQGYLCHTDVLEQALEVLCRQQLEWVEYDSRNINAGLSLKEAGRLILSVPYEDGWRVRINGREVEPALFGGTLMAFDLEAGEYSISLYYTPEGTWAGVCLTILSVCVFGALAIRGYAKGRKMKHAKQEKA</sequence>
<feature type="transmembrane region" description="Helical" evidence="1">
    <location>
        <begin position="328"/>
        <end position="347"/>
    </location>
</feature>